<dbReference type="InterPro" id="IPR052634">
    <property type="entry name" value="Sperm_flagellar-bone_growth"/>
</dbReference>
<dbReference type="InterPro" id="IPR027417">
    <property type="entry name" value="P-loop_NTPase"/>
</dbReference>
<evidence type="ECO:0000313" key="4">
    <source>
        <dbReference type="Proteomes" id="UP000541610"/>
    </source>
</evidence>
<name>A0A7J6NPH6_PEROL</name>
<keyword evidence="3" id="KW-0418">Kinase</keyword>
<dbReference type="PANTHER" id="PTHR14919:SF0">
    <property type="entry name" value="SPERM FLAGELLAR PROTEIN 2"/>
    <property type="match status" value="1"/>
</dbReference>
<proteinExistence type="predicted"/>
<accession>A0A7J6NPH6</accession>
<evidence type="ECO:0000256" key="1">
    <source>
        <dbReference type="SAM" id="Coils"/>
    </source>
</evidence>
<dbReference type="EMBL" id="JABANP010000252">
    <property type="protein sequence ID" value="KAF4685708.1"/>
    <property type="molecule type" value="Genomic_DNA"/>
</dbReference>
<evidence type="ECO:0000256" key="2">
    <source>
        <dbReference type="SAM" id="MobiDB-lite"/>
    </source>
</evidence>
<keyword evidence="3" id="KW-0808">Transferase</keyword>
<feature type="region of interest" description="Disordered" evidence="2">
    <location>
        <begin position="1299"/>
        <end position="1327"/>
    </location>
</feature>
<feature type="region of interest" description="Disordered" evidence="2">
    <location>
        <begin position="73"/>
        <end position="93"/>
    </location>
</feature>
<feature type="compositionally biased region" description="Polar residues" evidence="2">
    <location>
        <begin position="1317"/>
        <end position="1327"/>
    </location>
</feature>
<protein>
    <submittedName>
        <fullName evidence="3">Nucleobase-containing compound kinase activity, variant 2</fullName>
    </submittedName>
</protein>
<comment type="caution">
    <text evidence="3">The sequence shown here is derived from an EMBL/GenBank/DDBJ whole genome shotgun (WGS) entry which is preliminary data.</text>
</comment>
<dbReference type="PANTHER" id="PTHR14919">
    <property type="entry name" value="KPL2-RELATED"/>
    <property type="match status" value="1"/>
</dbReference>
<dbReference type="Gene3D" id="3.40.50.300">
    <property type="entry name" value="P-loop containing nucleotide triphosphate hydrolases"/>
    <property type="match status" value="1"/>
</dbReference>
<sequence length="1327" mass="147614">MSTQSAAAARLARKLEKFNQHERDFGKRARQLSMLEEQEAEHKRLMNRDASLGYERRKKERAIEWEAAHQRRWEDSLRDRHQQEQQDSRFRKSRAAAAREAVMRVRKAAAEDMSVGISEFESRLGSTLDTAEERIEVTGLSSSVSAAEFDRQLARKAESLRGKGGSRTGNLAEAGAFVGAMKRSKAAGNAARERSDEWRRHLMVAIEEEETSRMTGQWCRRIEECAVHRNCRAEDELRKRVFDKMLAYEQYVQQSASLRQARIKLHEQENNTRLHERELSLVTEALRKLKLGIDSHQKQYRILKRQARANESSKACDAAESILEQMLCLAVSAVGHRRVIDAGGDALMDDETWQGWKLAFVEGLFLEGHRPAEEEAGGIFSLDPIISPPDVSAVEGGPDVESGMRSGSGGDCQPEGVLMAASDRMKAHGQMTTGCDGLLDRREVDDYIKGRGQWRLSTADASRNKEKIKSSLTEIFGERLSDDPVGAALWTDVEEDIDNGLTNQWLADAVEYLCRIRHPDKLLKEHTTYSPVSAGVRVLLGGKYLSGRKTLARGLKERYPSVIVVDVDEVVAECIHLGGQLTEAGSSGELKACGQKALDELIGGGSISDDVYIDMILAKLNDELGGDSAVAQHPAAATSPNDGVCGWVLVGFPNKRQLTLLTRRLAGVVPIEHLDTHDRTLDRVLDMAGSSRRPQAVIDPQLDCGYDLRVVIDVPNEELSRRALGRLVDQVSGVVFHIQDDPPPIVAEAVRRASPEVATLIDSLGGDSAAGTMGGPPLPFDASPEEPLAASFGTARTSPKRQKCRISLARTSPYHDSAYPSSILPNLYHAFDEKEEALDRTSAELGRPALRIGSRNREEVLDHLCGVVEELWASRTKDATTSEIGVSSKEEIAPREAADHFTLVEALRGVDVCSVLFLADQWEAAVTAPNGLDEQYRRAFRWVRRCKECSRQGLANIRSLIIKRLEMVDARQSIVNSFMGDFNAFTEEYSDMCRENEETRNELHARVDDVCQRLVVEFVRKKIQASTDIRKQIIASRWAEGVLTTLAAAIQSLFRAEYARFHAVCRLLCDAYSLVLPTEHGGPVLHEVSADEQLQDIDVLGIDDEAVQENRQKFEAFIDEASRGDGDGQQGNVVEAPELTWTACEVRKYINSEGENDQPAQGEWTFPFIDKLADAVRTASEAAPGLLSPWKDPSKLAEPVPDPKAGKGAKKKKAEPTQEELEVKPPPEAYIDYQRAVLREKVLLSDKLTVLTRWANETMLKANNDIENTMADTAHWISLREDAETKTVEQFGREMKRHIEVEGEKNSQRPQKPLVGRSTQNPLSLHA</sequence>
<dbReference type="OrthoDB" id="439792at2759"/>
<dbReference type="Proteomes" id="UP000541610">
    <property type="component" value="Unassembled WGS sequence"/>
</dbReference>
<evidence type="ECO:0000313" key="3">
    <source>
        <dbReference type="EMBL" id="KAF4685708.1"/>
    </source>
</evidence>
<reference evidence="3 4" key="1">
    <citation type="submission" date="2020-04" db="EMBL/GenBank/DDBJ databases">
        <title>Perkinsus olseni comparative genomics.</title>
        <authorList>
            <person name="Bogema D.R."/>
        </authorList>
    </citation>
    <scope>NUCLEOTIDE SEQUENCE [LARGE SCALE GENOMIC DNA]</scope>
    <source>
        <strain evidence="3">00978-12</strain>
    </source>
</reference>
<feature type="compositionally biased region" description="Basic and acidic residues" evidence="2">
    <location>
        <begin position="73"/>
        <end position="90"/>
    </location>
</feature>
<keyword evidence="1" id="KW-0175">Coiled coil</keyword>
<organism evidence="3 4">
    <name type="scientific">Perkinsus olseni</name>
    <name type="common">Perkinsus atlanticus</name>
    <dbReference type="NCBI Taxonomy" id="32597"/>
    <lineage>
        <taxon>Eukaryota</taxon>
        <taxon>Sar</taxon>
        <taxon>Alveolata</taxon>
        <taxon>Perkinsozoa</taxon>
        <taxon>Perkinsea</taxon>
        <taxon>Perkinsida</taxon>
        <taxon>Perkinsidae</taxon>
        <taxon>Perkinsus</taxon>
    </lineage>
</organism>
<gene>
    <name evidence="3" type="primary">SPEF2_1</name>
    <name evidence="3" type="ORF">FOZ60_006228</name>
</gene>
<feature type="region of interest" description="Disordered" evidence="2">
    <location>
        <begin position="1184"/>
        <end position="1222"/>
    </location>
</feature>
<feature type="coiled-coil region" evidence="1">
    <location>
        <begin position="258"/>
        <end position="306"/>
    </location>
</feature>
<dbReference type="GO" id="GO:0016301">
    <property type="term" value="F:kinase activity"/>
    <property type="evidence" value="ECO:0007669"/>
    <property type="project" value="UniProtKB-KW"/>
</dbReference>